<dbReference type="AlphaFoldDB" id="A0A811URG2"/>
<dbReference type="Proteomes" id="UP000606786">
    <property type="component" value="Unassembled WGS sequence"/>
</dbReference>
<dbReference type="EMBL" id="CAJHJT010000023">
    <property type="protein sequence ID" value="CAD7000918.1"/>
    <property type="molecule type" value="Genomic_DNA"/>
</dbReference>
<comment type="caution">
    <text evidence="1">The sequence shown here is derived from an EMBL/GenBank/DDBJ whole genome shotgun (WGS) entry which is preliminary data.</text>
</comment>
<evidence type="ECO:0000313" key="1">
    <source>
        <dbReference type="EMBL" id="CAD7000918.1"/>
    </source>
</evidence>
<sequence length="59" mass="6892">MDRRRTNVLQQVYEIKPFVLKTDVSDFSLGVVLLQEENEDEIRLNTQVVQKEISLQKSA</sequence>
<reference evidence="1" key="1">
    <citation type="submission" date="2020-11" db="EMBL/GenBank/DDBJ databases">
        <authorList>
            <person name="Whitehead M."/>
        </authorList>
    </citation>
    <scope>NUCLEOTIDE SEQUENCE</scope>
    <source>
        <strain evidence="1">EGII</strain>
    </source>
</reference>
<proteinExistence type="predicted"/>
<evidence type="ECO:0000313" key="2">
    <source>
        <dbReference type="Proteomes" id="UP000606786"/>
    </source>
</evidence>
<keyword evidence="2" id="KW-1185">Reference proteome</keyword>
<protein>
    <submittedName>
        <fullName evidence="1">(Mediterranean fruit fly) hypothetical protein</fullName>
    </submittedName>
</protein>
<accession>A0A811URG2</accession>
<organism evidence="1 2">
    <name type="scientific">Ceratitis capitata</name>
    <name type="common">Mediterranean fruit fly</name>
    <name type="synonym">Tephritis capitata</name>
    <dbReference type="NCBI Taxonomy" id="7213"/>
    <lineage>
        <taxon>Eukaryota</taxon>
        <taxon>Metazoa</taxon>
        <taxon>Ecdysozoa</taxon>
        <taxon>Arthropoda</taxon>
        <taxon>Hexapoda</taxon>
        <taxon>Insecta</taxon>
        <taxon>Pterygota</taxon>
        <taxon>Neoptera</taxon>
        <taxon>Endopterygota</taxon>
        <taxon>Diptera</taxon>
        <taxon>Brachycera</taxon>
        <taxon>Muscomorpha</taxon>
        <taxon>Tephritoidea</taxon>
        <taxon>Tephritidae</taxon>
        <taxon>Ceratitis</taxon>
        <taxon>Ceratitis</taxon>
    </lineage>
</organism>
<name>A0A811URG2_CERCA</name>
<gene>
    <name evidence="1" type="ORF">CCAP1982_LOCUS9393</name>
</gene>